<name>A0A327KXY9_9BRAD</name>
<keyword evidence="3" id="KW-1185">Reference proteome</keyword>
<evidence type="ECO:0000313" key="3">
    <source>
        <dbReference type="Proteomes" id="UP000249130"/>
    </source>
</evidence>
<keyword evidence="1" id="KW-1133">Transmembrane helix</keyword>
<proteinExistence type="predicted"/>
<keyword evidence="1" id="KW-0472">Membrane</keyword>
<sequence>MRKRNTLLVLALLWSVLFWAVIDAARRGELSTAATIALLLILLGVTPIFWRLFRRMRERP</sequence>
<dbReference type="Proteomes" id="UP000249130">
    <property type="component" value="Unassembled WGS sequence"/>
</dbReference>
<reference evidence="2 3" key="1">
    <citation type="submission" date="2017-07" db="EMBL/GenBank/DDBJ databases">
        <title>Draft Genome Sequences of Select Purple Nonsulfur Bacteria.</title>
        <authorList>
            <person name="Lasarre B."/>
            <person name="Mckinlay J.B."/>
        </authorList>
    </citation>
    <scope>NUCLEOTIDE SEQUENCE [LARGE SCALE GENOMIC DNA]</scope>
    <source>
        <strain evidence="2 3">DSM 5909</strain>
    </source>
</reference>
<protein>
    <submittedName>
        <fullName evidence="2">Uncharacterized protein</fullName>
    </submittedName>
</protein>
<dbReference type="AlphaFoldDB" id="A0A327KXY9"/>
<comment type="caution">
    <text evidence="2">The sequence shown here is derived from an EMBL/GenBank/DDBJ whole genome shotgun (WGS) entry which is preliminary data.</text>
</comment>
<keyword evidence="1" id="KW-0812">Transmembrane</keyword>
<feature type="transmembrane region" description="Helical" evidence="1">
    <location>
        <begin position="34"/>
        <end position="53"/>
    </location>
</feature>
<organism evidence="2 3">
    <name type="scientific">Rhodoplanes roseus</name>
    <dbReference type="NCBI Taxonomy" id="29409"/>
    <lineage>
        <taxon>Bacteria</taxon>
        <taxon>Pseudomonadati</taxon>
        <taxon>Pseudomonadota</taxon>
        <taxon>Alphaproteobacteria</taxon>
        <taxon>Hyphomicrobiales</taxon>
        <taxon>Nitrobacteraceae</taxon>
        <taxon>Rhodoplanes</taxon>
    </lineage>
</organism>
<accession>A0A327KXY9</accession>
<gene>
    <name evidence="2" type="ORF">CH341_15885</name>
</gene>
<evidence type="ECO:0000256" key="1">
    <source>
        <dbReference type="SAM" id="Phobius"/>
    </source>
</evidence>
<evidence type="ECO:0000313" key="2">
    <source>
        <dbReference type="EMBL" id="RAI43141.1"/>
    </source>
</evidence>
<dbReference type="EMBL" id="NPEX01000104">
    <property type="protein sequence ID" value="RAI43141.1"/>
    <property type="molecule type" value="Genomic_DNA"/>
</dbReference>